<feature type="compositionally biased region" description="Low complexity" evidence="12">
    <location>
        <begin position="294"/>
        <end position="303"/>
    </location>
</feature>
<dbReference type="PROSITE" id="PS00027">
    <property type="entry name" value="HOMEOBOX_1"/>
    <property type="match status" value="1"/>
</dbReference>
<feature type="domain" description="C2H2-type" evidence="14">
    <location>
        <begin position="152"/>
        <end position="181"/>
    </location>
</feature>
<feature type="compositionally biased region" description="Polar residues" evidence="12">
    <location>
        <begin position="1104"/>
        <end position="1125"/>
    </location>
</feature>
<dbReference type="OrthoDB" id="6159439at2759"/>
<dbReference type="SMART" id="SM00389">
    <property type="entry name" value="HOX"/>
    <property type="match status" value="2"/>
</dbReference>
<keyword evidence="6 10" id="KW-0238">DNA-binding</keyword>
<dbReference type="SUPFAM" id="SSF57667">
    <property type="entry name" value="beta-beta-alpha zinc fingers"/>
    <property type="match status" value="2"/>
</dbReference>
<feature type="DNA-binding region" description="Homeobox" evidence="10">
    <location>
        <begin position="1285"/>
        <end position="1344"/>
    </location>
</feature>
<dbReference type="EMBL" id="SRMA01027310">
    <property type="protein sequence ID" value="TRY55762.1"/>
    <property type="molecule type" value="Genomic_DNA"/>
</dbReference>
<evidence type="ECO:0000256" key="7">
    <source>
        <dbReference type="ARBA" id="ARBA00023155"/>
    </source>
</evidence>
<dbReference type="SMART" id="SM00355">
    <property type="entry name" value="ZnF_C2H2"/>
    <property type="match status" value="4"/>
</dbReference>
<keyword evidence="8 10" id="KW-0539">Nucleus</keyword>
<dbReference type="CDD" id="cd00086">
    <property type="entry name" value="homeodomain"/>
    <property type="match status" value="2"/>
</dbReference>
<feature type="domain" description="Homeobox" evidence="13">
    <location>
        <begin position="976"/>
        <end position="1036"/>
    </location>
</feature>
<evidence type="ECO:0000256" key="2">
    <source>
        <dbReference type="ARBA" id="ARBA00022723"/>
    </source>
</evidence>
<dbReference type="Gene3D" id="1.10.10.60">
    <property type="entry name" value="Homeodomain-like"/>
    <property type="match status" value="3"/>
</dbReference>
<feature type="compositionally biased region" description="Polar residues" evidence="12">
    <location>
        <begin position="69"/>
        <end position="88"/>
    </location>
</feature>
<dbReference type="PANTHER" id="PTHR45891:SF5">
    <property type="entry name" value="ZINC FINGER HOMEOBOX PROTEIN 4 ISOFORM X1"/>
    <property type="match status" value="1"/>
</dbReference>
<feature type="region of interest" description="Disordered" evidence="12">
    <location>
        <begin position="1381"/>
        <end position="1400"/>
    </location>
</feature>
<evidence type="ECO:0000256" key="9">
    <source>
        <dbReference type="PROSITE-ProRule" id="PRU00042"/>
    </source>
</evidence>
<dbReference type="Gene3D" id="3.30.160.60">
    <property type="entry name" value="Classic Zinc Finger"/>
    <property type="match status" value="1"/>
</dbReference>
<dbReference type="PROSITE" id="PS50071">
    <property type="entry name" value="HOMEOBOX_2"/>
    <property type="match status" value="2"/>
</dbReference>
<feature type="compositionally biased region" description="Low complexity" evidence="12">
    <location>
        <begin position="1241"/>
        <end position="1261"/>
    </location>
</feature>
<feature type="compositionally biased region" description="Polar residues" evidence="12">
    <location>
        <begin position="1189"/>
        <end position="1212"/>
    </location>
</feature>
<accession>A0A553MRF8</accession>
<keyword evidence="4 9" id="KW-0863">Zinc-finger</keyword>
<dbReference type="Proteomes" id="UP000316079">
    <property type="component" value="Unassembled WGS sequence"/>
</dbReference>
<keyword evidence="5" id="KW-0862">Zinc</keyword>
<gene>
    <name evidence="15" type="ORF">DNTS_008480</name>
</gene>
<sequence length="1466" mass="158798">MQEEPEETLGGASSRGSTWFCPLCQDSHTNRENLSHHLTDKHSVLPACLDKLLDINIWPAADGTVRLSLENSKSPSGASQIDSDSASANDREGNSQENADDEIEGGINYESDMGGLESDQENGVRSASETSVTNGTSVCTNSASSEGDNRPFKCNACLESFNTRTALSVHYNSTTHIQRMRTGTVKDGDSTLFLTRPFIAKKPYQCTVCCVSYNHAITLESHLKSVLHQSRCRSAGNATPSSTATVGTGNVVTHLALTSSGNTKQLTNASTINSVTQENLTASAGTTKDEEQMQSQSSPSLLSSPVASAQAMSAILTLMTSSSNSLPHSILPPLFTTGASATPGTNAPQLIPQPQMLMPLVLNGLQTQIQGQNPESPNQLLQQAVPIIGLSAAQQALLAQRISGLQSQWAAFSPSTTSQSNVEETNNMDKKEDIPVHGIKVEHCEHQLSQKSDKIKDILGTSEEDEIVKSEMEVEGNDEKMCKEENPNCNVTKASVKGVNQLDCANQGLAHSHNSTNVTHFTFRNTHFALKPSGLRSTKGRSLLSSGGSVLTEFQSQVLWAFLESRDDSEKSSPQREDCEALGREVGLSGEEVRKWFLDARQSKDMEKLDSSLDDTDMCLEEEGNLMIDESEDENSPSAFGSHAIDLSSGGDGHRVGKGSPRELLLTSDSENEEFYTSVVVTDEESQSSSMREEASSPIKKSVPEEPMTDKSSGGGKVLRSTTVFLSDVEDEHDDEQSLKIKKRSEISKEDVVKQEKQDVDLDLQVEAQADPPTTLSIAVDQAGILQSLPLSLSLAPLSTQLYSPYVLSLPSSVIGVTEGDRGKIVFSNPQALTQSPSGTLSNSLNESLTHPFLSNGDDCESALDLSMGKKSSSTSSASITIKPSIQKNNLLDGLGLRPATVVPTDGGLIVVQVKPDSTIAIPTSNAFTNRNNLIKTNTVYMRAAEKVNTSLIERKKERERDQEQEDTRPKIRRFRDMRRSRTIIHADQLDILYGCYFKDPNPGKTEFDQISEWVNLPKKVVQIWFQNMRARERKGEVRFISDGTLAAVGKPLIKFTWPLSKPIFSTQPKSNTSPSTGWTPAKPQAGNIIPKIEKVLEPVKTPQAPSRPNPSTTFTMVSTGPSLVQKTKTEAAPITMVKIAPKTMATPVAVPLLVQGLPRLAAKRKIEEVKADSEHTDEDDDSCRGSVESGTTNITVPKLTTTPINKPSTMASQKHNGVKFWTQKCPFKINTLSREQLGLSSQRSTSTTTTNASATLTSSSPLMIAPSPGQTQQETSYLHQNSTPRRPRTHLTSLQLSILQSCYETCAHPNALECEAVGKELGLPLKVVQIWFQNTRAKEKRWRQQQEKMSPKADVSSGSYLQYNALRANRPILPKPVQLTVLSPGPSSTGQTTGRETLTGKCEPCGVEFESRSAARDHVFAPLHLTTLRTSNFGLQAALISNGSGTGSAGIISQTSTPSPASSSS</sequence>
<feature type="compositionally biased region" description="Polar residues" evidence="12">
    <location>
        <begin position="1386"/>
        <end position="1397"/>
    </location>
</feature>
<dbReference type="GO" id="GO:0000978">
    <property type="term" value="F:RNA polymerase II cis-regulatory region sequence-specific DNA binding"/>
    <property type="evidence" value="ECO:0007669"/>
    <property type="project" value="TreeGrafter"/>
</dbReference>
<evidence type="ECO:0000313" key="15">
    <source>
        <dbReference type="EMBL" id="TRY55762.1"/>
    </source>
</evidence>
<evidence type="ECO:0000256" key="4">
    <source>
        <dbReference type="ARBA" id="ARBA00022771"/>
    </source>
</evidence>
<evidence type="ECO:0000256" key="11">
    <source>
        <dbReference type="RuleBase" id="RU000682"/>
    </source>
</evidence>
<feature type="compositionally biased region" description="Polar residues" evidence="12">
    <location>
        <begin position="121"/>
        <end position="146"/>
    </location>
</feature>
<evidence type="ECO:0000256" key="5">
    <source>
        <dbReference type="ARBA" id="ARBA00022833"/>
    </source>
</evidence>
<feature type="compositionally biased region" description="Low complexity" evidence="12">
    <location>
        <begin position="1454"/>
        <end position="1466"/>
    </location>
</feature>
<evidence type="ECO:0000256" key="12">
    <source>
        <dbReference type="SAM" id="MobiDB-lite"/>
    </source>
</evidence>
<name>A0A553MRF8_9TELE</name>
<dbReference type="InterPro" id="IPR001356">
    <property type="entry name" value="HD"/>
</dbReference>
<comment type="caution">
    <text evidence="15">The sequence shown here is derived from an EMBL/GenBank/DDBJ whole genome shotgun (WGS) entry which is preliminary data.</text>
</comment>
<dbReference type="Pfam" id="PF00046">
    <property type="entry name" value="Homeodomain"/>
    <property type="match status" value="2"/>
</dbReference>
<keyword evidence="2" id="KW-0479">Metal-binding</keyword>
<proteinExistence type="predicted"/>
<dbReference type="InterPro" id="IPR013087">
    <property type="entry name" value="Znf_C2H2_type"/>
</dbReference>
<feature type="region of interest" description="Disordered" evidence="12">
    <location>
        <begin position="681"/>
        <end position="718"/>
    </location>
</feature>
<evidence type="ECO:0000259" key="14">
    <source>
        <dbReference type="PROSITE" id="PS50157"/>
    </source>
</evidence>
<comment type="subcellular location">
    <subcellularLocation>
        <location evidence="1 10 11">Nucleus</location>
    </subcellularLocation>
</comment>
<keyword evidence="7 10" id="KW-0371">Homeobox</keyword>
<feature type="DNA-binding region" description="Homeobox" evidence="10">
    <location>
        <begin position="978"/>
        <end position="1037"/>
    </location>
</feature>
<dbReference type="SUPFAM" id="SSF46689">
    <property type="entry name" value="Homeodomain-like"/>
    <property type="match status" value="2"/>
</dbReference>
<evidence type="ECO:0008006" key="17">
    <source>
        <dbReference type="Google" id="ProtNLM"/>
    </source>
</evidence>
<feature type="region of interest" description="Disordered" evidence="12">
    <location>
        <begin position="631"/>
        <end position="658"/>
    </location>
</feature>
<feature type="region of interest" description="Disordered" evidence="12">
    <location>
        <begin position="284"/>
        <end position="303"/>
    </location>
</feature>
<dbReference type="PANTHER" id="PTHR45891">
    <property type="entry name" value="ZINC FINGER HOMEOBOX PROTEIN"/>
    <property type="match status" value="1"/>
</dbReference>
<dbReference type="GO" id="GO:0000981">
    <property type="term" value="F:DNA-binding transcription factor activity, RNA polymerase II-specific"/>
    <property type="evidence" value="ECO:0007669"/>
    <property type="project" value="InterPro"/>
</dbReference>
<dbReference type="PROSITE" id="PS00028">
    <property type="entry name" value="ZINC_FINGER_C2H2_1"/>
    <property type="match status" value="3"/>
</dbReference>
<keyword evidence="16" id="KW-1185">Reference proteome</keyword>
<feature type="region of interest" description="Disordered" evidence="12">
    <location>
        <begin position="1101"/>
        <end position="1125"/>
    </location>
</feature>
<evidence type="ECO:0000313" key="16">
    <source>
        <dbReference type="Proteomes" id="UP000316079"/>
    </source>
</evidence>
<evidence type="ECO:0000259" key="13">
    <source>
        <dbReference type="PROSITE" id="PS50071"/>
    </source>
</evidence>
<feature type="region of interest" description="Disordered" evidence="12">
    <location>
        <begin position="1446"/>
        <end position="1466"/>
    </location>
</feature>
<reference evidence="15 16" key="1">
    <citation type="journal article" date="2019" name="Sci. Data">
        <title>Hybrid genome assembly and annotation of Danionella translucida.</title>
        <authorList>
            <person name="Kadobianskyi M."/>
            <person name="Schulze L."/>
            <person name="Schuelke M."/>
            <person name="Judkewitz B."/>
        </authorList>
    </citation>
    <scope>NUCLEOTIDE SEQUENCE [LARGE SCALE GENOMIC DNA]</scope>
    <source>
        <strain evidence="15 16">Bolton</strain>
    </source>
</reference>
<dbReference type="GO" id="GO:0008270">
    <property type="term" value="F:zinc ion binding"/>
    <property type="evidence" value="ECO:0007669"/>
    <property type="project" value="UniProtKB-KW"/>
</dbReference>
<evidence type="ECO:0000256" key="8">
    <source>
        <dbReference type="ARBA" id="ARBA00023242"/>
    </source>
</evidence>
<dbReference type="GO" id="GO:0045664">
    <property type="term" value="P:regulation of neuron differentiation"/>
    <property type="evidence" value="ECO:0007669"/>
    <property type="project" value="TreeGrafter"/>
</dbReference>
<feature type="region of interest" description="Disordered" evidence="12">
    <location>
        <begin position="1237"/>
        <end position="1289"/>
    </location>
</feature>
<dbReference type="STRING" id="623744.A0A553MRF8"/>
<evidence type="ECO:0000256" key="1">
    <source>
        <dbReference type="ARBA" id="ARBA00004123"/>
    </source>
</evidence>
<dbReference type="InterPro" id="IPR009057">
    <property type="entry name" value="Homeodomain-like_sf"/>
</dbReference>
<dbReference type="GO" id="GO:0005634">
    <property type="term" value="C:nucleus"/>
    <property type="evidence" value="ECO:0007669"/>
    <property type="project" value="UniProtKB-SubCell"/>
</dbReference>
<protein>
    <recommendedName>
        <fullName evidence="17">Homeobox domain-containing protein</fullName>
    </recommendedName>
</protein>
<dbReference type="InterPro" id="IPR036236">
    <property type="entry name" value="Znf_C2H2_sf"/>
</dbReference>
<feature type="region of interest" description="Disordered" evidence="12">
    <location>
        <begin position="69"/>
        <end position="148"/>
    </location>
</feature>
<feature type="region of interest" description="Disordered" evidence="12">
    <location>
        <begin position="1169"/>
        <end position="1212"/>
    </location>
</feature>
<organism evidence="15 16">
    <name type="scientific">Danionella cerebrum</name>
    <dbReference type="NCBI Taxonomy" id="2873325"/>
    <lineage>
        <taxon>Eukaryota</taxon>
        <taxon>Metazoa</taxon>
        <taxon>Chordata</taxon>
        <taxon>Craniata</taxon>
        <taxon>Vertebrata</taxon>
        <taxon>Euteleostomi</taxon>
        <taxon>Actinopterygii</taxon>
        <taxon>Neopterygii</taxon>
        <taxon>Teleostei</taxon>
        <taxon>Ostariophysi</taxon>
        <taxon>Cypriniformes</taxon>
        <taxon>Danionidae</taxon>
        <taxon>Danioninae</taxon>
        <taxon>Danionella</taxon>
    </lineage>
</organism>
<keyword evidence="3" id="KW-0677">Repeat</keyword>
<dbReference type="InterPro" id="IPR017970">
    <property type="entry name" value="Homeobox_CS"/>
</dbReference>
<evidence type="ECO:0000256" key="6">
    <source>
        <dbReference type="ARBA" id="ARBA00023125"/>
    </source>
</evidence>
<feature type="compositionally biased region" description="Polar residues" evidence="12">
    <location>
        <begin position="1269"/>
        <end position="1289"/>
    </location>
</feature>
<dbReference type="Pfam" id="PF12874">
    <property type="entry name" value="zf-met"/>
    <property type="match status" value="1"/>
</dbReference>
<evidence type="ECO:0000256" key="3">
    <source>
        <dbReference type="ARBA" id="ARBA00022737"/>
    </source>
</evidence>
<feature type="domain" description="Homeobox" evidence="13">
    <location>
        <begin position="1283"/>
        <end position="1343"/>
    </location>
</feature>
<dbReference type="InterPro" id="IPR051968">
    <property type="entry name" value="ZnFinger_Homeobox_TR"/>
</dbReference>
<evidence type="ECO:0000256" key="10">
    <source>
        <dbReference type="PROSITE-ProRule" id="PRU00108"/>
    </source>
</evidence>
<dbReference type="PROSITE" id="PS50157">
    <property type="entry name" value="ZINC_FINGER_C2H2_2"/>
    <property type="match status" value="1"/>
</dbReference>